<proteinExistence type="predicted"/>
<evidence type="ECO:0000313" key="1">
    <source>
        <dbReference type="EnsemblPlants" id="Solyc02g085970.1.1.1"/>
    </source>
</evidence>
<name>A0A3Q7F7S1_SOLLC</name>
<accession>A0A3Q7F7S1</accession>
<dbReference type="AlphaFoldDB" id="A0A3Q7F7S1"/>
<protein>
    <submittedName>
        <fullName evidence="1">Uncharacterized protein</fullName>
    </submittedName>
</protein>
<evidence type="ECO:0000313" key="2">
    <source>
        <dbReference type="Proteomes" id="UP000004994"/>
    </source>
</evidence>
<keyword evidence="2" id="KW-1185">Reference proteome</keyword>
<sequence length="75" mass="8614">MHASISSKNIKVASLTTYHSLHHSIKAPNNLLFFFFYFAQVEIIKIEEEIDYLKHTNNSTLALILHIINLSLCNV</sequence>
<reference evidence="1" key="1">
    <citation type="journal article" date="2012" name="Nature">
        <title>The tomato genome sequence provides insights into fleshy fruit evolution.</title>
        <authorList>
            <consortium name="Tomato Genome Consortium"/>
        </authorList>
    </citation>
    <scope>NUCLEOTIDE SEQUENCE [LARGE SCALE GENOMIC DNA]</scope>
    <source>
        <strain evidence="1">cv. Heinz 1706</strain>
    </source>
</reference>
<dbReference type="Proteomes" id="UP000004994">
    <property type="component" value="Chromosome 2"/>
</dbReference>
<organism evidence="1">
    <name type="scientific">Solanum lycopersicum</name>
    <name type="common">Tomato</name>
    <name type="synonym">Lycopersicon esculentum</name>
    <dbReference type="NCBI Taxonomy" id="4081"/>
    <lineage>
        <taxon>Eukaryota</taxon>
        <taxon>Viridiplantae</taxon>
        <taxon>Streptophyta</taxon>
        <taxon>Embryophyta</taxon>
        <taxon>Tracheophyta</taxon>
        <taxon>Spermatophyta</taxon>
        <taxon>Magnoliopsida</taxon>
        <taxon>eudicotyledons</taxon>
        <taxon>Gunneridae</taxon>
        <taxon>Pentapetalae</taxon>
        <taxon>asterids</taxon>
        <taxon>lamiids</taxon>
        <taxon>Solanales</taxon>
        <taxon>Solanaceae</taxon>
        <taxon>Solanoideae</taxon>
        <taxon>Solaneae</taxon>
        <taxon>Solanum</taxon>
        <taxon>Solanum subgen. Lycopersicon</taxon>
    </lineage>
</organism>
<dbReference type="InParanoid" id="A0A3Q7F7S1"/>
<reference evidence="1" key="2">
    <citation type="submission" date="2019-01" db="UniProtKB">
        <authorList>
            <consortium name="EnsemblPlants"/>
        </authorList>
    </citation>
    <scope>IDENTIFICATION</scope>
    <source>
        <strain evidence="1">cv. Heinz 1706</strain>
    </source>
</reference>
<dbReference type="Gramene" id="Solyc02g085970.1.1">
    <property type="protein sequence ID" value="Solyc02g085970.1.1.1"/>
    <property type="gene ID" value="Solyc02g085970.1"/>
</dbReference>
<dbReference type="PaxDb" id="4081-Solyc02g085970.1.1"/>
<dbReference type="EnsemblPlants" id="Solyc02g085970.1.1">
    <property type="protein sequence ID" value="Solyc02g085970.1.1.1"/>
    <property type="gene ID" value="Solyc02g085970.1"/>
</dbReference>